<dbReference type="InterPro" id="IPR002656">
    <property type="entry name" value="Acyl_transf_3_dom"/>
</dbReference>
<dbReference type="GO" id="GO:0016747">
    <property type="term" value="F:acyltransferase activity, transferring groups other than amino-acyl groups"/>
    <property type="evidence" value="ECO:0007669"/>
    <property type="project" value="InterPro"/>
</dbReference>
<feature type="transmembrane region" description="Helical" evidence="9">
    <location>
        <begin position="149"/>
        <end position="169"/>
    </location>
</feature>
<organism evidence="11 12">
    <name type="scientific">Bifidobacterium longum subsp. suis</name>
    <dbReference type="NCBI Taxonomy" id="1695"/>
    <lineage>
        <taxon>Bacteria</taxon>
        <taxon>Bacillati</taxon>
        <taxon>Actinomycetota</taxon>
        <taxon>Actinomycetes</taxon>
        <taxon>Bifidobacteriales</taxon>
        <taxon>Bifidobacteriaceae</taxon>
        <taxon>Bifidobacterium</taxon>
    </lineage>
</organism>
<evidence type="ECO:0000259" key="10">
    <source>
        <dbReference type="Pfam" id="PF01757"/>
    </source>
</evidence>
<keyword evidence="3 11" id="KW-0808">Transferase</keyword>
<feature type="region of interest" description="Disordered" evidence="8">
    <location>
        <begin position="445"/>
        <end position="491"/>
    </location>
</feature>
<reference evidence="11 12" key="1">
    <citation type="submission" date="2014-03" db="EMBL/GenBank/DDBJ databases">
        <title>Genomics of Bifidobacteria.</title>
        <authorList>
            <person name="Ventura M."/>
            <person name="Milani C."/>
            <person name="Lugli G.A."/>
        </authorList>
    </citation>
    <scope>NUCLEOTIDE SEQUENCE [LARGE SCALE GENOMIC DNA]</scope>
    <source>
        <strain evidence="11 12">LMG 21814</strain>
    </source>
</reference>
<dbReference type="PANTHER" id="PTHR23028">
    <property type="entry name" value="ACETYLTRANSFERASE"/>
    <property type="match status" value="1"/>
</dbReference>
<dbReference type="GO" id="GO:0009103">
    <property type="term" value="P:lipopolysaccharide biosynthetic process"/>
    <property type="evidence" value="ECO:0007669"/>
    <property type="project" value="TreeGrafter"/>
</dbReference>
<evidence type="ECO:0000256" key="9">
    <source>
        <dbReference type="SAM" id="Phobius"/>
    </source>
</evidence>
<evidence type="ECO:0000256" key="5">
    <source>
        <dbReference type="ARBA" id="ARBA00022989"/>
    </source>
</evidence>
<feature type="domain" description="Acyltransferase 3" evidence="10">
    <location>
        <begin position="19"/>
        <end position="369"/>
    </location>
</feature>
<keyword evidence="5 9" id="KW-1133">Transmembrane helix</keyword>
<dbReference type="GO" id="GO:0005886">
    <property type="term" value="C:plasma membrane"/>
    <property type="evidence" value="ECO:0007669"/>
    <property type="project" value="UniProtKB-SubCell"/>
</dbReference>
<comment type="caution">
    <text evidence="11">The sequence shown here is derived from an EMBL/GenBank/DDBJ whole genome shotgun (WGS) entry which is preliminary data.</text>
</comment>
<dbReference type="Pfam" id="PF01757">
    <property type="entry name" value="Acyl_transf_3"/>
    <property type="match status" value="1"/>
</dbReference>
<evidence type="ECO:0000256" key="8">
    <source>
        <dbReference type="SAM" id="MobiDB-lite"/>
    </source>
</evidence>
<evidence type="ECO:0000256" key="4">
    <source>
        <dbReference type="ARBA" id="ARBA00022692"/>
    </source>
</evidence>
<dbReference type="EMBL" id="JGZA01000015">
    <property type="protein sequence ID" value="KFI69971.1"/>
    <property type="molecule type" value="Genomic_DNA"/>
</dbReference>
<evidence type="ECO:0000313" key="12">
    <source>
        <dbReference type="Proteomes" id="UP000029024"/>
    </source>
</evidence>
<feature type="compositionally biased region" description="Low complexity" evidence="8">
    <location>
        <begin position="461"/>
        <end position="475"/>
    </location>
</feature>
<dbReference type="PANTHER" id="PTHR23028:SF53">
    <property type="entry name" value="ACYL_TRANSF_3 DOMAIN-CONTAINING PROTEIN"/>
    <property type="match status" value="1"/>
</dbReference>
<keyword evidence="7 11" id="KW-0012">Acyltransferase</keyword>
<dbReference type="Gene3D" id="3.40.50.1110">
    <property type="entry name" value="SGNH hydrolase"/>
    <property type="match status" value="1"/>
</dbReference>
<evidence type="ECO:0000256" key="1">
    <source>
        <dbReference type="ARBA" id="ARBA00004651"/>
    </source>
</evidence>
<dbReference type="Proteomes" id="UP000029024">
    <property type="component" value="Unassembled WGS sequence"/>
</dbReference>
<dbReference type="AlphaFoldDB" id="A0A087BG21"/>
<dbReference type="InterPro" id="IPR050879">
    <property type="entry name" value="Acyltransferase_3"/>
</dbReference>
<protein>
    <submittedName>
        <fullName evidence="11">Acyltransferase</fullName>
    </submittedName>
</protein>
<evidence type="ECO:0000256" key="2">
    <source>
        <dbReference type="ARBA" id="ARBA00022475"/>
    </source>
</evidence>
<dbReference type="SUPFAM" id="SSF52266">
    <property type="entry name" value="SGNH hydrolase"/>
    <property type="match status" value="1"/>
</dbReference>
<feature type="transmembrane region" description="Helical" evidence="9">
    <location>
        <begin position="181"/>
        <end position="198"/>
    </location>
</feature>
<gene>
    <name evidence="11" type="ORF">BLSS_0281</name>
</gene>
<accession>A0A087BG21</accession>
<comment type="subcellular location">
    <subcellularLocation>
        <location evidence="1">Cell membrane</location>
        <topology evidence="1">Multi-pass membrane protein</topology>
    </subcellularLocation>
</comment>
<name>A0A087BG21_BIFLN</name>
<evidence type="ECO:0000256" key="7">
    <source>
        <dbReference type="ARBA" id="ARBA00023315"/>
    </source>
</evidence>
<feature type="transmembrane region" description="Helical" evidence="9">
    <location>
        <begin position="406"/>
        <end position="425"/>
    </location>
</feature>
<evidence type="ECO:0000256" key="3">
    <source>
        <dbReference type="ARBA" id="ARBA00022679"/>
    </source>
</evidence>
<evidence type="ECO:0000256" key="6">
    <source>
        <dbReference type="ARBA" id="ARBA00023136"/>
    </source>
</evidence>
<feature type="transmembrane region" description="Helical" evidence="9">
    <location>
        <begin position="260"/>
        <end position="282"/>
    </location>
</feature>
<sequence length="667" mass="72425">MSITSKPAPSQSSEPAHFRGIDGLRALAILGVIAFHTRPSLLQGGFIGVTMFFVITGFLATRSVLNMVDRTGSFGYGRYLIRRITRLWPVMLATIAVVPWLTWMFAPSLLQKVVSDSLPSALFASNWVYIFRKVPYFEAAGLPSPLTHLWFLGVTMQFYLIWPLLMVVLGKITKSKWVRSMAILVIMAASTAAMVLLFDPANTSRVYYGTDTRLAELAAGALLAIWIAPSSRGTEVAEAGAASQTVQIGRQAGDKTGARLTIVCNVLGTAALAALLAGFWFANGYLSYMYQGGYLITAFISLCALACAVNNDSIWSRVLGCAPLRYIGSRSFSLYVMHYPLLQFMNPATRTQALPWWGWVLEAIVVLAASEACYQLVEAARKSVQMPRSQHAKPLPKAGYQLRPGAWVMSVIGLVTVVVLTWAPVDWNGIAQARAIQLRPELAAPAKPVKKPAKPEPESSATNAANGETNTADANKNGSDSQPPTIKPIAEKVPNNLDISKYAYDPATESCNADMMMVGDSVTSGTSDAIQAAFPNAFIDGLPNRQMPQAVDVYQQDTAAGHSGSVVVFGLGTNGVISNEQEVQQLIDLTGGKPTYFITIRMPYPWQENNNNTMLREAAKKNKNVGIIDWHGYSEGHSEYLNDDGIHPNMTGAYAYATMIRQAVCGQ</sequence>
<dbReference type="InterPro" id="IPR036514">
    <property type="entry name" value="SGNH_hydro_sf"/>
</dbReference>
<feature type="transmembrane region" description="Helical" evidence="9">
    <location>
        <begin position="288"/>
        <end position="307"/>
    </location>
</feature>
<feature type="transmembrane region" description="Helical" evidence="9">
    <location>
        <begin position="210"/>
        <end position="228"/>
    </location>
</feature>
<dbReference type="CDD" id="cd01840">
    <property type="entry name" value="SGNH_hydrolase_yrhL_like"/>
    <property type="match status" value="1"/>
</dbReference>
<keyword evidence="4 9" id="KW-0812">Transmembrane</keyword>
<keyword evidence="6 9" id="KW-0472">Membrane</keyword>
<evidence type="ECO:0000313" key="11">
    <source>
        <dbReference type="EMBL" id="KFI69971.1"/>
    </source>
</evidence>
<proteinExistence type="predicted"/>
<feature type="transmembrane region" description="Helical" evidence="9">
    <location>
        <begin position="45"/>
        <end position="65"/>
    </location>
</feature>
<dbReference type="RefSeq" id="WP_050494289.1">
    <property type="nucleotide sequence ID" value="NZ_JGZA01000015.1"/>
</dbReference>
<keyword evidence="2" id="KW-1003">Cell membrane</keyword>
<feature type="transmembrane region" description="Helical" evidence="9">
    <location>
        <begin position="86"/>
        <end position="106"/>
    </location>
</feature>